<dbReference type="InterPro" id="IPR036250">
    <property type="entry name" value="AcylCo_DH-like_C"/>
</dbReference>
<evidence type="ECO:0000256" key="7">
    <source>
        <dbReference type="ARBA" id="ARBA00037085"/>
    </source>
</evidence>
<dbReference type="SUPFAM" id="SSF56645">
    <property type="entry name" value="Acyl-CoA dehydrogenase NM domain-like"/>
    <property type="match status" value="1"/>
</dbReference>
<dbReference type="PANTHER" id="PTHR48083:SF20">
    <property type="entry name" value="LONG-CHAIN SPECIFIC ACYL-COA DEHYDROGENASE, MITOCHONDRIAL"/>
    <property type="match status" value="1"/>
</dbReference>
<dbReference type="SUPFAM" id="SSF47203">
    <property type="entry name" value="Acyl-CoA dehydrogenase C-terminal domain-like"/>
    <property type="match status" value="1"/>
</dbReference>
<accession>A0A502DN11</accession>
<feature type="domain" description="Acyl-CoA oxidase/dehydrogenase middle" evidence="11">
    <location>
        <begin position="125"/>
        <end position="219"/>
    </location>
</feature>
<dbReference type="InterPro" id="IPR037069">
    <property type="entry name" value="AcylCoA_DH/ox_N_sf"/>
</dbReference>
<evidence type="ECO:0000256" key="6">
    <source>
        <dbReference type="ARBA" id="ARBA00023002"/>
    </source>
</evidence>
<dbReference type="PROSITE" id="PS00072">
    <property type="entry name" value="ACYL_COA_DH_1"/>
    <property type="match status" value="1"/>
</dbReference>
<dbReference type="InterPro" id="IPR009075">
    <property type="entry name" value="AcylCo_DH/oxidase_C"/>
</dbReference>
<dbReference type="Gene3D" id="2.40.110.10">
    <property type="entry name" value="Butyryl-CoA Dehydrogenase, subunit A, domain 2"/>
    <property type="match status" value="1"/>
</dbReference>
<comment type="function">
    <text evidence="7">Catalyzes the dehydrogenation at the alpha-beta position of ACP-bound acyl chains. This results in the introduction of a double bond in the lipidic chain, which is further transferred to the epsilon-amino group of lysine residue in the mycobactin core by MbtK.</text>
</comment>
<dbReference type="InterPro" id="IPR013786">
    <property type="entry name" value="AcylCoA_DH/ox_N"/>
</dbReference>
<dbReference type="InterPro" id="IPR009100">
    <property type="entry name" value="AcylCoA_DH/oxidase_NM_dom_sf"/>
</dbReference>
<feature type="domain" description="Acyl-CoA dehydrogenase/oxidase C-terminal" evidence="10">
    <location>
        <begin position="232"/>
        <end position="379"/>
    </location>
</feature>
<dbReference type="InterPro" id="IPR046373">
    <property type="entry name" value="Acyl-CoA_Oxase/DH_mid-dom_sf"/>
</dbReference>
<keyword evidence="4" id="KW-0285">Flavoprotein</keyword>
<dbReference type="Pfam" id="PF02770">
    <property type="entry name" value="Acyl-CoA_dh_M"/>
    <property type="match status" value="1"/>
</dbReference>
<dbReference type="FunFam" id="2.40.110.10:FF:000002">
    <property type="entry name" value="Acyl-CoA dehydrogenase fadE12"/>
    <property type="match status" value="1"/>
</dbReference>
<dbReference type="Pfam" id="PF00441">
    <property type="entry name" value="Acyl-CoA_dh_1"/>
    <property type="match status" value="1"/>
</dbReference>
<dbReference type="GO" id="GO:0033539">
    <property type="term" value="P:fatty acid beta-oxidation using acyl-CoA dehydrogenase"/>
    <property type="evidence" value="ECO:0007669"/>
    <property type="project" value="TreeGrafter"/>
</dbReference>
<protein>
    <recommendedName>
        <fullName evidence="8">Acyl-[acyl-carrier-protein] dehydrogenase MbtN</fullName>
    </recommendedName>
    <alternativeName>
        <fullName evidence="9">Mycobactin synthase protein N</fullName>
    </alternativeName>
</protein>
<dbReference type="Gene3D" id="1.20.140.10">
    <property type="entry name" value="Butyryl-CoA Dehydrogenase, subunit A, domain 3"/>
    <property type="match status" value="1"/>
</dbReference>
<evidence type="ECO:0000259" key="12">
    <source>
        <dbReference type="Pfam" id="PF02771"/>
    </source>
</evidence>
<dbReference type="InterPro" id="IPR006091">
    <property type="entry name" value="Acyl-CoA_Oxase/DH_mid-dom"/>
</dbReference>
<dbReference type="InterPro" id="IPR006089">
    <property type="entry name" value="Acyl-CoA_DH_CS"/>
</dbReference>
<evidence type="ECO:0000313" key="13">
    <source>
        <dbReference type="EMBL" id="TPG26122.1"/>
    </source>
</evidence>
<evidence type="ECO:0000256" key="1">
    <source>
        <dbReference type="ARBA" id="ARBA00001974"/>
    </source>
</evidence>
<keyword evidence="6" id="KW-0560">Oxidoreductase</keyword>
<name>A0A502DN11_9BURK</name>
<reference evidence="13 14" key="1">
    <citation type="journal article" date="2019" name="Environ. Microbiol.">
        <title>Species interactions and distinct microbial communities in high Arctic permafrost affected cryosols are associated with the CH4 and CO2 gas fluxes.</title>
        <authorList>
            <person name="Altshuler I."/>
            <person name="Hamel J."/>
            <person name="Turney S."/>
            <person name="Magnuson E."/>
            <person name="Levesque R."/>
            <person name="Greer C."/>
            <person name="Whyte L.G."/>
        </authorList>
    </citation>
    <scope>NUCLEOTIDE SEQUENCE [LARGE SCALE GENOMIC DNA]</scope>
    <source>
        <strain evidence="13 14">S06.C</strain>
    </source>
</reference>
<dbReference type="OrthoDB" id="9770681at2"/>
<dbReference type="AlphaFoldDB" id="A0A502DN11"/>
<evidence type="ECO:0000256" key="3">
    <source>
        <dbReference type="ARBA" id="ARBA00009347"/>
    </source>
</evidence>
<evidence type="ECO:0000256" key="9">
    <source>
        <dbReference type="ARBA" id="ARBA00042660"/>
    </source>
</evidence>
<evidence type="ECO:0000256" key="5">
    <source>
        <dbReference type="ARBA" id="ARBA00022827"/>
    </source>
</evidence>
<gene>
    <name evidence="13" type="ORF">EAH82_16805</name>
</gene>
<evidence type="ECO:0000256" key="2">
    <source>
        <dbReference type="ARBA" id="ARBA00005102"/>
    </source>
</evidence>
<dbReference type="GO" id="GO:0050660">
    <property type="term" value="F:flavin adenine dinucleotide binding"/>
    <property type="evidence" value="ECO:0007669"/>
    <property type="project" value="InterPro"/>
</dbReference>
<evidence type="ECO:0000313" key="14">
    <source>
        <dbReference type="Proteomes" id="UP000319212"/>
    </source>
</evidence>
<dbReference type="FunFam" id="1.20.140.10:FF:000001">
    <property type="entry name" value="Acyl-CoA dehydrogenase"/>
    <property type="match status" value="1"/>
</dbReference>
<dbReference type="GO" id="GO:0005737">
    <property type="term" value="C:cytoplasm"/>
    <property type="evidence" value="ECO:0007669"/>
    <property type="project" value="TreeGrafter"/>
</dbReference>
<sequence length="383" mass="42153">MRRTLFNEEHDTYRDSLRRFLARDVIPHYLQWEEERMVPREVFKAAATGGFLAMSVPAEYGGAGVEDFRFSVVLAEECLAAGVTGFLSGIGNISNVCLPYLLRYATPEQKQRWLPGVAKGELLLALGMTEPGGGSDLAALRTTAARHGETYLVNGAKTFISNGINSDLVITAVKTDPAARKAGISLLVVERGTPGFERGRKLDKLGLHAQDTAELFFNDAQVPVANLLGVEGEGFQYMMSNLPQERLAIGNNAIAASRAALEWTISYVKERMVFGKPVAAYQNTRMVLAELRTEIEIGQTFIDRCIEGLMRGDLTGEQAAMAKWWATELQGRVTDRCLQLHGGYGWMREFPIARAYADARVSRIVGGTTEIMKEIIGRADGLR</sequence>
<dbReference type="Pfam" id="PF02771">
    <property type="entry name" value="Acyl-CoA_dh_N"/>
    <property type="match status" value="1"/>
</dbReference>
<evidence type="ECO:0000256" key="8">
    <source>
        <dbReference type="ARBA" id="ARBA00040394"/>
    </source>
</evidence>
<comment type="pathway">
    <text evidence="2">Siderophore biosynthesis; mycobactin biosynthesis.</text>
</comment>
<dbReference type="Gene3D" id="1.10.540.10">
    <property type="entry name" value="Acyl-CoA dehydrogenase/oxidase, N-terminal domain"/>
    <property type="match status" value="1"/>
</dbReference>
<dbReference type="Proteomes" id="UP000319212">
    <property type="component" value="Unassembled WGS sequence"/>
</dbReference>
<comment type="similarity">
    <text evidence="3">Belongs to the acyl-CoA dehydrogenase family.</text>
</comment>
<evidence type="ECO:0000259" key="11">
    <source>
        <dbReference type="Pfam" id="PF02770"/>
    </source>
</evidence>
<comment type="caution">
    <text evidence="13">The sequence shown here is derived from an EMBL/GenBank/DDBJ whole genome shotgun (WGS) entry which is preliminary data.</text>
</comment>
<feature type="domain" description="Acyl-CoA dehydrogenase/oxidase N-terminal" evidence="12">
    <location>
        <begin position="7"/>
        <end position="121"/>
    </location>
</feature>
<dbReference type="GO" id="GO:0003995">
    <property type="term" value="F:acyl-CoA dehydrogenase activity"/>
    <property type="evidence" value="ECO:0007669"/>
    <property type="project" value="InterPro"/>
</dbReference>
<dbReference type="EMBL" id="RCZI01000004">
    <property type="protein sequence ID" value="TPG26122.1"/>
    <property type="molecule type" value="Genomic_DNA"/>
</dbReference>
<evidence type="ECO:0000259" key="10">
    <source>
        <dbReference type="Pfam" id="PF00441"/>
    </source>
</evidence>
<comment type="cofactor">
    <cofactor evidence="1">
        <name>FAD</name>
        <dbReference type="ChEBI" id="CHEBI:57692"/>
    </cofactor>
</comment>
<dbReference type="InterPro" id="IPR050741">
    <property type="entry name" value="Acyl-CoA_dehydrogenase"/>
</dbReference>
<proteinExistence type="inferred from homology"/>
<evidence type="ECO:0000256" key="4">
    <source>
        <dbReference type="ARBA" id="ARBA00022630"/>
    </source>
</evidence>
<keyword evidence="5" id="KW-0274">FAD</keyword>
<dbReference type="PANTHER" id="PTHR48083">
    <property type="entry name" value="MEDIUM-CHAIN SPECIFIC ACYL-COA DEHYDROGENASE, MITOCHONDRIAL-RELATED"/>
    <property type="match status" value="1"/>
</dbReference>
<organism evidence="13 14">
    <name type="scientific">Variovorax guangxiensis</name>
    <dbReference type="NCBI Taxonomy" id="1775474"/>
    <lineage>
        <taxon>Bacteria</taxon>
        <taxon>Pseudomonadati</taxon>
        <taxon>Pseudomonadota</taxon>
        <taxon>Betaproteobacteria</taxon>
        <taxon>Burkholderiales</taxon>
        <taxon>Comamonadaceae</taxon>
        <taxon>Variovorax</taxon>
    </lineage>
</organism>